<dbReference type="RefSeq" id="WP_273600457.1">
    <property type="nucleotide sequence ID" value="NZ_JAQQXT010000006.1"/>
</dbReference>
<gene>
    <name evidence="9" type="ORF">PRZ03_11755</name>
</gene>
<dbReference type="Proteomes" id="UP001221189">
    <property type="component" value="Unassembled WGS sequence"/>
</dbReference>
<dbReference type="Gene3D" id="1.10.760.10">
    <property type="entry name" value="Cytochrome c-like domain"/>
    <property type="match status" value="2"/>
</dbReference>
<dbReference type="InterPro" id="IPR009056">
    <property type="entry name" value="Cyt_c-like_dom"/>
</dbReference>
<dbReference type="EMBL" id="JAQQXT010000006">
    <property type="protein sequence ID" value="MDC8772248.1"/>
    <property type="molecule type" value="Genomic_DNA"/>
</dbReference>
<feature type="domain" description="Cytochrome c" evidence="8">
    <location>
        <begin position="180"/>
        <end position="352"/>
    </location>
</feature>
<evidence type="ECO:0000313" key="10">
    <source>
        <dbReference type="Proteomes" id="UP001221189"/>
    </source>
</evidence>
<dbReference type="PANTHER" id="PTHR30600:SF10">
    <property type="entry name" value="BLL6722 PROTEIN"/>
    <property type="match status" value="1"/>
</dbReference>
<evidence type="ECO:0000256" key="6">
    <source>
        <dbReference type="ARBA" id="ARBA00023004"/>
    </source>
</evidence>
<proteinExistence type="predicted"/>
<evidence type="ECO:0000256" key="3">
    <source>
        <dbReference type="ARBA" id="ARBA00022723"/>
    </source>
</evidence>
<keyword evidence="3 7" id="KW-0479">Metal-binding</keyword>
<keyword evidence="5" id="KW-0560">Oxidoreductase</keyword>
<dbReference type="PANTHER" id="PTHR30600">
    <property type="entry name" value="CYTOCHROME C PEROXIDASE-RELATED"/>
    <property type="match status" value="1"/>
</dbReference>
<dbReference type="InterPro" id="IPR004852">
    <property type="entry name" value="Di-haem_cyt_c_peroxidsae"/>
</dbReference>
<evidence type="ECO:0000313" key="9">
    <source>
        <dbReference type="EMBL" id="MDC8772248.1"/>
    </source>
</evidence>
<keyword evidence="6 7" id="KW-0408">Iron</keyword>
<evidence type="ECO:0000259" key="8">
    <source>
        <dbReference type="PROSITE" id="PS51007"/>
    </source>
</evidence>
<reference evidence="9 10" key="1">
    <citation type="submission" date="2022-10" db="EMBL/GenBank/DDBJ databases">
        <title>Paucibacter sp. hw1 Genome sequencing.</title>
        <authorList>
            <person name="Park S."/>
        </authorList>
    </citation>
    <scope>NUCLEOTIDE SEQUENCE [LARGE SCALE GENOMIC DNA]</scope>
    <source>
        <strain evidence="10">hw1</strain>
    </source>
</reference>
<evidence type="ECO:0000256" key="7">
    <source>
        <dbReference type="PROSITE-ProRule" id="PRU00433"/>
    </source>
</evidence>
<keyword evidence="9" id="KW-0575">Peroxidase</keyword>
<keyword evidence="2 7" id="KW-0349">Heme</keyword>
<protein>
    <submittedName>
        <fullName evidence="9">Cytochrome c peroxidase</fullName>
    </submittedName>
</protein>
<comment type="caution">
    <text evidence="9">The sequence shown here is derived from an EMBL/GenBank/DDBJ whole genome shotgun (WGS) entry which is preliminary data.</text>
</comment>
<organism evidence="9 10">
    <name type="scientific">Roseateles albus</name>
    <dbReference type="NCBI Taxonomy" id="2987525"/>
    <lineage>
        <taxon>Bacteria</taxon>
        <taxon>Pseudomonadati</taxon>
        <taxon>Pseudomonadota</taxon>
        <taxon>Betaproteobacteria</taxon>
        <taxon>Burkholderiales</taxon>
        <taxon>Sphaerotilaceae</taxon>
        <taxon>Roseateles</taxon>
    </lineage>
</organism>
<dbReference type="InterPro" id="IPR051395">
    <property type="entry name" value="Cytochrome_c_Peroxidase/MauG"/>
</dbReference>
<accession>A0ABT5KEA2</accession>
<name>A0ABT5KEA2_9BURK</name>
<dbReference type="InterPro" id="IPR036909">
    <property type="entry name" value="Cyt_c-like_dom_sf"/>
</dbReference>
<evidence type="ECO:0000256" key="5">
    <source>
        <dbReference type="ARBA" id="ARBA00023002"/>
    </source>
</evidence>
<sequence>MSAKAQLGEKIFLDQSLSGSGRLSCASCHNPAFAHGPPNALAVQIGGSQSNQAGLRAAPSLRYLERLGGFNGTPASKVEDLRGGLMADGRADSLAAQAFLPWFNPREMDNGSVADLARRLRGAAYASQFLTAFATPAADDSTLVTQASEALQALQVEDTRFHPYDSKSDFVLAGKVRFSLPEGRGLMVFSDKQGANCASCHSPDLSSSGQPPLFTNFGYAALAVPRNTKLSVNQDPNFRDLGLCGPSRTDLAGRTELCGFFRTPGLRNVAERKVFFHNGVMSSLAQVLDFYNTRDREPARWYSSADGQTVLYDDLPQSLLGNVNQVAPFGAQARRLSAQELADLECFLRTLSDGYVLGAPSFVGCN</sequence>
<feature type="domain" description="Cytochrome c" evidence="8">
    <location>
        <begin position="3"/>
        <end position="124"/>
    </location>
</feature>
<dbReference type="Pfam" id="PF03150">
    <property type="entry name" value="CCP_MauG"/>
    <property type="match status" value="1"/>
</dbReference>
<evidence type="ECO:0000256" key="4">
    <source>
        <dbReference type="ARBA" id="ARBA00022729"/>
    </source>
</evidence>
<keyword evidence="10" id="KW-1185">Reference proteome</keyword>
<dbReference type="SUPFAM" id="SSF46626">
    <property type="entry name" value="Cytochrome c"/>
    <property type="match status" value="2"/>
</dbReference>
<evidence type="ECO:0000256" key="1">
    <source>
        <dbReference type="ARBA" id="ARBA00004196"/>
    </source>
</evidence>
<comment type="subcellular location">
    <subcellularLocation>
        <location evidence="1">Cell envelope</location>
    </subcellularLocation>
</comment>
<keyword evidence="4" id="KW-0732">Signal</keyword>
<dbReference type="PROSITE" id="PS51007">
    <property type="entry name" value="CYTC"/>
    <property type="match status" value="2"/>
</dbReference>
<dbReference type="GO" id="GO:0004601">
    <property type="term" value="F:peroxidase activity"/>
    <property type="evidence" value="ECO:0007669"/>
    <property type="project" value="UniProtKB-KW"/>
</dbReference>
<evidence type="ECO:0000256" key="2">
    <source>
        <dbReference type="ARBA" id="ARBA00022617"/>
    </source>
</evidence>